<accession>F5SZT5</accession>
<dbReference type="OrthoDB" id="9802554at2"/>
<dbReference type="UniPathway" id="UPA00241">
    <property type="reaction ID" value="UER00353"/>
</dbReference>
<keyword evidence="2 3" id="KW-0456">Lyase</keyword>
<dbReference type="GO" id="GO:0071513">
    <property type="term" value="C:phosphopantothenoylcysteine decarboxylase complex"/>
    <property type="evidence" value="ECO:0007669"/>
    <property type="project" value="TreeGrafter"/>
</dbReference>
<dbReference type="GO" id="GO:0046872">
    <property type="term" value="F:metal ion binding"/>
    <property type="evidence" value="ECO:0007669"/>
    <property type="project" value="UniProtKB-KW"/>
</dbReference>
<dbReference type="RefSeq" id="WP_007144571.1">
    <property type="nucleotide sequence ID" value="NZ_AFIG01000001.1"/>
</dbReference>
<feature type="binding site" evidence="3">
    <location>
        <position position="292"/>
    </location>
    <ligand>
        <name>CTP</name>
        <dbReference type="ChEBI" id="CHEBI:37563"/>
    </ligand>
</feature>
<dbReference type="InterPro" id="IPR005252">
    <property type="entry name" value="CoaBC"/>
</dbReference>
<feature type="domain" description="Flavoprotein" evidence="5">
    <location>
        <begin position="10"/>
        <end position="177"/>
    </location>
</feature>
<comment type="function">
    <text evidence="3">Catalyzes two sequential steps in the biosynthesis of coenzyme A. In the first step cysteine is conjugated to 4'-phosphopantothenate to form 4-phosphopantothenoylcysteine. In the second step the latter compound is decarboxylated to form 4'-phosphopantotheine.</text>
</comment>
<comment type="pathway">
    <text evidence="3 4">Cofactor biosynthesis; coenzyme A biosynthesis; CoA from (R)-pantothenate: step 2/5.</text>
</comment>
<comment type="function">
    <text evidence="4">Catalyzes two steps in the biosynthesis of coenzyme A. In the first step cysteine is conjugated to 4'-phosphopantothenate to form 4-phosphopantothenoylcysteine, in the latter compound is decarboxylated to form 4'-phosphopantotheine.</text>
</comment>
<dbReference type="EMBL" id="AFIG01000001">
    <property type="protein sequence ID" value="EGL54685.1"/>
    <property type="molecule type" value="Genomic_DNA"/>
</dbReference>
<comment type="catalytic activity">
    <reaction evidence="3 4">
        <text>(R)-4'-phosphopantothenate + L-cysteine + CTP = N-[(R)-4-phosphopantothenoyl]-L-cysteine + CMP + diphosphate + H(+)</text>
        <dbReference type="Rhea" id="RHEA:19397"/>
        <dbReference type="ChEBI" id="CHEBI:10986"/>
        <dbReference type="ChEBI" id="CHEBI:15378"/>
        <dbReference type="ChEBI" id="CHEBI:33019"/>
        <dbReference type="ChEBI" id="CHEBI:35235"/>
        <dbReference type="ChEBI" id="CHEBI:37563"/>
        <dbReference type="ChEBI" id="CHEBI:59458"/>
        <dbReference type="ChEBI" id="CHEBI:60377"/>
        <dbReference type="EC" id="6.3.2.5"/>
    </reaction>
</comment>
<dbReference type="eggNOG" id="COG0452">
    <property type="taxonomic scope" value="Bacteria"/>
</dbReference>
<dbReference type="PANTHER" id="PTHR14359">
    <property type="entry name" value="HOMO-OLIGOMERIC FLAVIN CONTAINING CYS DECARBOXYLASE FAMILY"/>
    <property type="match status" value="1"/>
</dbReference>
<dbReference type="HAMAP" id="MF_02225">
    <property type="entry name" value="CoaBC"/>
    <property type="match status" value="1"/>
</dbReference>
<evidence type="ECO:0000313" key="7">
    <source>
        <dbReference type="EMBL" id="EGL54685.1"/>
    </source>
</evidence>
<dbReference type="Gene3D" id="3.40.50.10300">
    <property type="entry name" value="CoaB-like"/>
    <property type="match status" value="1"/>
</dbReference>
<comment type="cofactor">
    <cofactor evidence="3">
        <name>Mg(2+)</name>
        <dbReference type="ChEBI" id="CHEBI:18420"/>
    </cofactor>
</comment>
<dbReference type="SUPFAM" id="SSF52507">
    <property type="entry name" value="Homo-oligomeric flavin-containing Cys decarboxylases, HFCD"/>
    <property type="match status" value="1"/>
</dbReference>
<feature type="binding site" evidence="3">
    <location>
        <position position="346"/>
    </location>
    <ligand>
        <name>CTP</name>
        <dbReference type="ChEBI" id="CHEBI:37563"/>
    </ligand>
</feature>
<keyword evidence="3" id="KW-0511">Multifunctional enzyme</keyword>
<comment type="caution">
    <text evidence="7">The sequence shown here is derived from an EMBL/GenBank/DDBJ whole genome shotgun (WGS) entry which is preliminary data.</text>
</comment>
<keyword evidence="8" id="KW-1185">Reference proteome</keyword>
<feature type="region of interest" description="Phosphopantothenate--cysteine ligase" evidence="3">
    <location>
        <begin position="194"/>
        <end position="409"/>
    </location>
</feature>
<organism evidence="7 8">
    <name type="scientific">Methylophaga aminisulfidivorans MP</name>
    <dbReference type="NCBI Taxonomy" id="1026882"/>
    <lineage>
        <taxon>Bacteria</taxon>
        <taxon>Pseudomonadati</taxon>
        <taxon>Pseudomonadota</taxon>
        <taxon>Gammaproteobacteria</taxon>
        <taxon>Thiotrichales</taxon>
        <taxon>Piscirickettsiaceae</taxon>
        <taxon>Methylophaga</taxon>
    </lineage>
</organism>
<dbReference type="InterPro" id="IPR007085">
    <property type="entry name" value="DNA/pantothenate-metab_flavo_C"/>
</dbReference>
<gene>
    <name evidence="3" type="primary">coaBC</name>
    <name evidence="7" type="ORF">MAMP_01554</name>
</gene>
<name>F5SZT5_9GAMM</name>
<feature type="domain" description="DNA/pantothenate metabolism flavoprotein C-terminal" evidence="6">
    <location>
        <begin position="189"/>
        <end position="398"/>
    </location>
</feature>
<keyword evidence="3 4" id="KW-0436">Ligase</keyword>
<keyword evidence="3 4" id="KW-0285">Flavoprotein</keyword>
<dbReference type="GO" id="GO:0004633">
    <property type="term" value="F:phosphopantothenoylcysteine decarboxylase activity"/>
    <property type="evidence" value="ECO:0007669"/>
    <property type="project" value="UniProtKB-UniRule"/>
</dbReference>
<dbReference type="AlphaFoldDB" id="F5SZT5"/>
<evidence type="ECO:0000313" key="8">
    <source>
        <dbReference type="Proteomes" id="UP000003544"/>
    </source>
</evidence>
<dbReference type="PANTHER" id="PTHR14359:SF6">
    <property type="entry name" value="PHOSPHOPANTOTHENOYLCYSTEINE DECARBOXYLASE"/>
    <property type="match status" value="1"/>
</dbReference>
<feature type="binding site" evidence="3">
    <location>
        <position position="342"/>
    </location>
    <ligand>
        <name>CTP</name>
        <dbReference type="ChEBI" id="CHEBI:37563"/>
    </ligand>
</feature>
<keyword evidence="3 4" id="KW-0288">FMN</keyword>
<comment type="pathway">
    <text evidence="3 4">Cofactor biosynthesis; coenzyme A biosynthesis; CoA from (R)-pantothenate: step 3/5.</text>
</comment>
<comment type="similarity">
    <text evidence="3 4">In the N-terminal section; belongs to the HFCD (homo-oligomeric flavin containing Cys decarboxylase) superfamily.</text>
</comment>
<comment type="cofactor">
    <cofactor evidence="3">
        <name>FMN</name>
        <dbReference type="ChEBI" id="CHEBI:58210"/>
    </cofactor>
    <text evidence="3">Binds 1 FMN per subunit.</text>
</comment>
<reference evidence="7 8" key="1">
    <citation type="journal article" date="2011" name="J. Bacteriol.">
        <title>Draft genome sequence of Methylophaga aminisulfidivorans MP T.</title>
        <authorList>
            <person name="Han G.H."/>
            <person name="Kim W."/>
            <person name="Chun J."/>
            <person name="Kim S.W."/>
        </authorList>
    </citation>
    <scope>NUCLEOTIDE SEQUENCE [LARGE SCALE GENOMIC DNA]</scope>
    <source>
        <strain evidence="8">MP(T)</strain>
    </source>
</reference>
<dbReference type="GO" id="GO:0004632">
    <property type="term" value="F:phosphopantothenate--cysteine ligase activity"/>
    <property type="evidence" value="ECO:0007669"/>
    <property type="project" value="UniProtKB-UniRule"/>
</dbReference>
<keyword evidence="3" id="KW-0460">Magnesium</keyword>
<keyword evidence="1 3" id="KW-0210">Decarboxylase</keyword>
<dbReference type="GO" id="GO:0015941">
    <property type="term" value="P:pantothenate catabolic process"/>
    <property type="evidence" value="ECO:0007669"/>
    <property type="project" value="InterPro"/>
</dbReference>
<dbReference type="Proteomes" id="UP000003544">
    <property type="component" value="Unassembled WGS sequence"/>
</dbReference>
<dbReference type="NCBIfam" id="TIGR00521">
    <property type="entry name" value="coaBC_dfp"/>
    <property type="match status" value="1"/>
</dbReference>
<feature type="region of interest" description="Phosphopantothenoylcysteine decarboxylase" evidence="3">
    <location>
        <begin position="1"/>
        <end position="193"/>
    </location>
</feature>
<feature type="binding site" evidence="3">
    <location>
        <position position="282"/>
    </location>
    <ligand>
        <name>CTP</name>
        <dbReference type="ChEBI" id="CHEBI:37563"/>
    </ligand>
</feature>
<evidence type="ECO:0000259" key="6">
    <source>
        <dbReference type="Pfam" id="PF04127"/>
    </source>
</evidence>
<dbReference type="InterPro" id="IPR036551">
    <property type="entry name" value="Flavin_trans-like"/>
</dbReference>
<dbReference type="InterPro" id="IPR035929">
    <property type="entry name" value="CoaB-like_sf"/>
</dbReference>
<dbReference type="Pfam" id="PF04127">
    <property type="entry name" value="DFP"/>
    <property type="match status" value="1"/>
</dbReference>
<dbReference type="EC" id="6.3.2.5" evidence="3"/>
<comment type="caution">
    <text evidence="3">Lacks conserved residue(s) required for the propagation of feature annotation.</text>
</comment>
<feature type="active site" description="Proton donor" evidence="3">
    <location>
        <position position="162"/>
    </location>
</feature>
<evidence type="ECO:0000256" key="1">
    <source>
        <dbReference type="ARBA" id="ARBA00022793"/>
    </source>
</evidence>
<dbReference type="EC" id="4.1.1.36" evidence="3"/>
<dbReference type="InterPro" id="IPR003382">
    <property type="entry name" value="Flavoprotein"/>
</dbReference>
<comment type="catalytic activity">
    <reaction evidence="3 4">
        <text>N-[(R)-4-phosphopantothenoyl]-L-cysteine + H(+) = (R)-4'-phosphopantetheine + CO2</text>
        <dbReference type="Rhea" id="RHEA:16793"/>
        <dbReference type="ChEBI" id="CHEBI:15378"/>
        <dbReference type="ChEBI" id="CHEBI:16526"/>
        <dbReference type="ChEBI" id="CHEBI:59458"/>
        <dbReference type="ChEBI" id="CHEBI:61723"/>
        <dbReference type="EC" id="4.1.1.36"/>
    </reaction>
</comment>
<evidence type="ECO:0000259" key="5">
    <source>
        <dbReference type="Pfam" id="PF02441"/>
    </source>
</evidence>
<dbReference type="Gene3D" id="3.40.50.1950">
    <property type="entry name" value="Flavin prenyltransferase-like"/>
    <property type="match status" value="1"/>
</dbReference>
<protein>
    <recommendedName>
        <fullName evidence="3">Coenzyme A biosynthesis bifunctional protein CoaBC</fullName>
    </recommendedName>
    <alternativeName>
        <fullName evidence="3">DNA/pantothenate metabolism flavoprotein</fullName>
    </alternativeName>
    <alternativeName>
        <fullName evidence="3">Phosphopantothenoylcysteine synthetase/decarboxylase</fullName>
        <shortName evidence="3">PPCS-PPCDC</shortName>
    </alternativeName>
    <domain>
        <recommendedName>
            <fullName evidence="3">Phosphopantothenoylcysteine decarboxylase</fullName>
            <shortName evidence="3">PPC decarboxylase</shortName>
            <shortName evidence="3">PPC-DC</shortName>
            <ecNumber evidence="3">4.1.1.36</ecNumber>
        </recommendedName>
        <alternativeName>
            <fullName evidence="3">CoaC</fullName>
        </alternativeName>
    </domain>
    <domain>
        <recommendedName>
            <fullName evidence="3">Phosphopantothenate--cysteine ligase</fullName>
            <ecNumber evidence="3">6.3.2.5</ecNumber>
        </recommendedName>
        <alternativeName>
            <fullName evidence="3">CoaB</fullName>
        </alternativeName>
        <alternativeName>
            <fullName evidence="3">Phosphopantothenoylcysteine synthetase</fullName>
            <shortName evidence="3">PPC synthetase</shortName>
            <shortName evidence="3">PPC-S</shortName>
        </alternativeName>
    </domain>
</protein>
<dbReference type="GO" id="GO:0010181">
    <property type="term" value="F:FMN binding"/>
    <property type="evidence" value="ECO:0007669"/>
    <property type="project" value="UniProtKB-UniRule"/>
</dbReference>
<dbReference type="Pfam" id="PF02441">
    <property type="entry name" value="Flavoprotein"/>
    <property type="match status" value="1"/>
</dbReference>
<dbReference type="SUPFAM" id="SSF102645">
    <property type="entry name" value="CoaB-like"/>
    <property type="match status" value="1"/>
</dbReference>
<comment type="similarity">
    <text evidence="3 4">In the C-terminal section; belongs to the PPC synthetase family.</text>
</comment>
<evidence type="ECO:0000256" key="2">
    <source>
        <dbReference type="ARBA" id="ARBA00023239"/>
    </source>
</evidence>
<evidence type="ECO:0000256" key="4">
    <source>
        <dbReference type="RuleBase" id="RU364078"/>
    </source>
</evidence>
<evidence type="ECO:0000256" key="3">
    <source>
        <dbReference type="HAMAP-Rule" id="MF_02225"/>
    </source>
</evidence>
<keyword evidence="3" id="KW-0479">Metal-binding</keyword>
<dbReference type="STRING" id="1026882.MAMP_01554"/>
<dbReference type="GO" id="GO:0015937">
    <property type="term" value="P:coenzyme A biosynthetic process"/>
    <property type="evidence" value="ECO:0007669"/>
    <property type="project" value="UniProtKB-UniRule"/>
</dbReference>
<sequence>MSDVSSLNGKKIVIGVTGSIAAYKAADLIRRLKDYGAEVRVMMTTGAAEFITPLTLQTLSGHPVAMTLLDADEESAMGHIALARWADWILIAPATADCLSRLVSGRADDILAAVCLATEAPIAVAPAMNNKMWSNPATQTNLASLKQRGVSVIGPASGDQACGEQGEGRLLEPLEIVYELDRLMVPGLLSGKQVVITAGPTYEPIDPVRFIGNRSSGKMGFAIAQAAKEAGAKVTIIAGPVQLATPTAVRRINVETTEEMALAVEDSLEACDIFISCAAVSDYRAIQVQQEKIKKTSEQSIQIELEPTIDIVSTVTNRHNKPSFVVGFAAETHNLTEYAKSKLARKKLDMIAANLVGENQGFAVDDNALHIIWTDGEQTLPLMPKTQLARELMTLIIKRFYAKNSIKNS</sequence>
<feature type="binding site" evidence="3">
    <location>
        <position position="328"/>
    </location>
    <ligand>
        <name>CTP</name>
        <dbReference type="ChEBI" id="CHEBI:37563"/>
    </ligand>
</feature>
<proteinExistence type="inferred from homology"/>